<sequence length="405" mass="45529">MDKIKMTTPLVEMDGDEMAAILWRETKEKLVLPFVDLKVDYYDLSIRNRDNTDDQVTIDSAEAARRHGVAVKCATITPNLERIREYNLKKMWKSPNATIRSALDGTVFRAPILIRGIEPYVKTWEKPITLARHAYGDLYRATEMKIDGPGKCELVFTAEDGTERRELIHNFTSPGVAQGIHNLDNSIRSFARCCMSYALDVKQDLIFSAKDTISKVYDRNFREIFKQVFMEEYMEQFRHAGLKYEYCLIDDAVSRVIKNSGGYVWACQNYDGDVMSDMLATAYGSAAMMTSVLVSPDGVYEYEAAHGTVRRHYYQYLEGGVASTNPLAIIMAWSGGLKKRGEMDGNEALSAFGAALEEESIQTVESGIMTADLEKVAVNPSPHVVTGLQFIDIVRKRLAKRLGAS</sequence>
<dbReference type="EC" id="1.1.1.42" evidence="9"/>
<dbReference type="PANTHER" id="PTHR11822">
    <property type="entry name" value="NADP-SPECIFIC ISOCITRATE DEHYDROGENASE"/>
    <property type="match status" value="1"/>
</dbReference>
<feature type="binding site" evidence="11">
    <location>
        <position position="109"/>
    </location>
    <ligand>
        <name>D-threo-isocitrate</name>
        <dbReference type="ChEBI" id="CHEBI:15562"/>
    </ligand>
</feature>
<feature type="binding site" evidence="13">
    <location>
        <begin position="307"/>
        <end position="312"/>
    </location>
    <ligand>
        <name>NADP(+)</name>
        <dbReference type="ChEBI" id="CHEBI:58349"/>
    </ligand>
</feature>
<feature type="binding site" evidence="13">
    <location>
        <position position="258"/>
    </location>
    <ligand>
        <name>NADP(+)</name>
        <dbReference type="ChEBI" id="CHEBI:58349"/>
    </ligand>
</feature>
<dbReference type="InterPro" id="IPR024084">
    <property type="entry name" value="IsoPropMal-DH-like_dom"/>
</dbReference>
<evidence type="ECO:0000313" key="16">
    <source>
        <dbReference type="Proteomes" id="UP000283880"/>
    </source>
</evidence>
<keyword evidence="6 9" id="KW-0521">NADP</keyword>
<dbReference type="SMART" id="SM01329">
    <property type="entry name" value="Iso_dh"/>
    <property type="match status" value="1"/>
</dbReference>
<dbReference type="GO" id="GO:0006102">
    <property type="term" value="P:isocitrate metabolic process"/>
    <property type="evidence" value="ECO:0007669"/>
    <property type="project" value="UniProtKB-UniRule"/>
</dbReference>
<evidence type="ECO:0000256" key="3">
    <source>
        <dbReference type="ARBA" id="ARBA00022532"/>
    </source>
</evidence>
<comment type="similarity">
    <text evidence="2 9">Belongs to the isocitrate and isopropylmalate dehydrogenases family.</text>
</comment>
<evidence type="ECO:0000256" key="4">
    <source>
        <dbReference type="ARBA" id="ARBA00022723"/>
    </source>
</evidence>
<dbReference type="Gene3D" id="3.40.718.10">
    <property type="entry name" value="Isopropylmalate Dehydrogenase"/>
    <property type="match status" value="1"/>
</dbReference>
<accession>A0A413F7G2</accession>
<feature type="binding site" evidence="13">
    <location>
        <position position="82"/>
    </location>
    <ligand>
        <name>NADP(+)</name>
        <dbReference type="ChEBI" id="CHEBI:58349"/>
    </ligand>
</feature>
<proteinExistence type="inferred from homology"/>
<evidence type="ECO:0000313" key="15">
    <source>
        <dbReference type="EMBL" id="RGX21673.1"/>
    </source>
</evidence>
<feature type="binding site" evidence="13">
    <location>
        <position position="325"/>
    </location>
    <ligand>
        <name>NADP(+)</name>
        <dbReference type="ChEBI" id="CHEBI:58349"/>
    </ligand>
</feature>
<dbReference type="PIRSF" id="PIRSF000108">
    <property type="entry name" value="IDH_NADP"/>
    <property type="match status" value="1"/>
</dbReference>
<feature type="domain" description="Isopropylmalate dehydrogenase-like" evidence="14">
    <location>
        <begin position="9"/>
        <end position="394"/>
    </location>
</feature>
<dbReference type="GO" id="GO:0006099">
    <property type="term" value="P:tricarboxylic acid cycle"/>
    <property type="evidence" value="ECO:0007669"/>
    <property type="project" value="UniProtKB-KW"/>
</dbReference>
<comment type="catalytic activity">
    <reaction evidence="9">
        <text>D-threo-isocitrate + NADP(+) = 2-oxoglutarate + CO2 + NADPH</text>
        <dbReference type="Rhea" id="RHEA:19629"/>
        <dbReference type="ChEBI" id="CHEBI:15562"/>
        <dbReference type="ChEBI" id="CHEBI:16526"/>
        <dbReference type="ChEBI" id="CHEBI:16810"/>
        <dbReference type="ChEBI" id="CHEBI:57783"/>
        <dbReference type="ChEBI" id="CHEBI:58349"/>
        <dbReference type="EC" id="1.1.1.42"/>
    </reaction>
</comment>
<evidence type="ECO:0000256" key="10">
    <source>
        <dbReference type="PIRSR" id="PIRSR000108-1"/>
    </source>
</evidence>
<feature type="binding site" evidence="11">
    <location>
        <begin position="94"/>
        <end position="100"/>
    </location>
    <ligand>
        <name>D-threo-isocitrate</name>
        <dbReference type="ChEBI" id="CHEBI:15562"/>
    </ligand>
</feature>
<comment type="cofactor">
    <cofactor evidence="1">
        <name>Mn(2+)</name>
        <dbReference type="ChEBI" id="CHEBI:29035"/>
    </cofactor>
</comment>
<keyword evidence="8 9" id="KW-0464">Manganese</keyword>
<evidence type="ECO:0000256" key="9">
    <source>
        <dbReference type="PIRNR" id="PIRNR000108"/>
    </source>
</evidence>
<dbReference type="AlphaFoldDB" id="A0A413F7G2"/>
<dbReference type="GO" id="GO:0051287">
    <property type="term" value="F:NAD binding"/>
    <property type="evidence" value="ECO:0007669"/>
    <property type="project" value="InterPro"/>
</dbReference>
<evidence type="ECO:0000259" key="14">
    <source>
        <dbReference type="SMART" id="SM01329"/>
    </source>
</evidence>
<gene>
    <name evidence="15" type="ORF">DWV29_26280</name>
</gene>
<evidence type="ECO:0000256" key="13">
    <source>
        <dbReference type="PIRSR" id="PIRSR000108-4"/>
    </source>
</evidence>
<dbReference type="NCBIfam" id="NF006156">
    <property type="entry name" value="PRK08299.1"/>
    <property type="match status" value="1"/>
</dbReference>
<comment type="cofactor">
    <cofactor evidence="9 12">
        <name>Mg(2+)</name>
        <dbReference type="ChEBI" id="CHEBI:18420"/>
    </cofactor>
    <cofactor evidence="9 12">
        <name>Mn(2+)</name>
        <dbReference type="ChEBI" id="CHEBI:29035"/>
    </cofactor>
    <text evidence="9 12">Binds 1 Mg(2+) or Mn(2+) ion per subunit.</text>
</comment>
<evidence type="ECO:0000256" key="5">
    <source>
        <dbReference type="ARBA" id="ARBA00022842"/>
    </source>
</evidence>
<feature type="binding site" evidence="12">
    <location>
        <position position="273"/>
    </location>
    <ligand>
        <name>Mn(2+)</name>
        <dbReference type="ChEBI" id="CHEBI:29035"/>
    </ligand>
</feature>
<keyword evidence="3 9" id="KW-0816">Tricarboxylic acid cycle</keyword>
<feature type="site" description="Critical for catalysis" evidence="10">
    <location>
        <position position="210"/>
    </location>
</feature>
<evidence type="ECO:0000256" key="7">
    <source>
        <dbReference type="ARBA" id="ARBA00023002"/>
    </source>
</evidence>
<dbReference type="OrthoDB" id="9765655at2"/>
<dbReference type="RefSeq" id="WP_007712798.1">
    <property type="nucleotide sequence ID" value="NZ_BAABXR010000001.1"/>
</dbReference>
<dbReference type="InterPro" id="IPR019818">
    <property type="entry name" value="IsoCit/isopropylmalate_DH_CS"/>
</dbReference>
<evidence type="ECO:0000256" key="1">
    <source>
        <dbReference type="ARBA" id="ARBA00001936"/>
    </source>
</evidence>
<feature type="site" description="Critical for catalysis" evidence="10">
    <location>
        <position position="139"/>
    </location>
</feature>
<dbReference type="NCBIfam" id="TIGR00127">
    <property type="entry name" value="nadp_idh_euk"/>
    <property type="match status" value="1"/>
</dbReference>
<keyword evidence="4 9" id="KW-0479">Metal-binding</keyword>
<dbReference type="GO" id="GO:0004450">
    <property type="term" value="F:isocitrate dehydrogenase (NADP+) activity"/>
    <property type="evidence" value="ECO:0007669"/>
    <property type="project" value="UniProtKB-UniRule"/>
</dbReference>
<dbReference type="PANTHER" id="PTHR11822:SF21">
    <property type="entry name" value="ISOCITRATE DEHYDROGENASE [NADP], MITOCHONDRIAL"/>
    <property type="match status" value="1"/>
</dbReference>
<evidence type="ECO:0000256" key="8">
    <source>
        <dbReference type="ARBA" id="ARBA00023211"/>
    </source>
</evidence>
<dbReference type="Proteomes" id="UP000283880">
    <property type="component" value="Unassembled WGS sequence"/>
</dbReference>
<evidence type="ECO:0000256" key="12">
    <source>
        <dbReference type="PIRSR" id="PIRSR000108-3"/>
    </source>
</evidence>
<dbReference type="SUPFAM" id="SSF53659">
    <property type="entry name" value="Isocitrate/Isopropylmalate dehydrogenase-like"/>
    <property type="match status" value="1"/>
</dbReference>
<dbReference type="GO" id="GO:0000287">
    <property type="term" value="F:magnesium ion binding"/>
    <property type="evidence" value="ECO:0007669"/>
    <property type="project" value="InterPro"/>
</dbReference>
<comment type="caution">
    <text evidence="15">The sequence shown here is derived from an EMBL/GenBank/DDBJ whole genome shotgun (WGS) entry which is preliminary data.</text>
</comment>
<keyword evidence="7 9" id="KW-0560">Oxidoreductase</keyword>
<dbReference type="Pfam" id="PF00180">
    <property type="entry name" value="Iso_dh"/>
    <property type="match status" value="1"/>
</dbReference>
<feature type="binding site" evidence="11">
    <location>
        <position position="132"/>
    </location>
    <ligand>
        <name>D-threo-isocitrate</name>
        <dbReference type="ChEBI" id="CHEBI:15562"/>
    </ligand>
</feature>
<feature type="binding site" evidence="13">
    <location>
        <begin position="75"/>
        <end position="77"/>
    </location>
    <ligand>
        <name>NADP(+)</name>
        <dbReference type="ChEBI" id="CHEBI:58349"/>
    </ligand>
</feature>
<dbReference type="EMBL" id="QSBM01000030">
    <property type="protein sequence ID" value="RGX21673.1"/>
    <property type="molecule type" value="Genomic_DNA"/>
</dbReference>
<protein>
    <recommendedName>
        <fullName evidence="9">Isocitrate dehydrogenase [NADP]</fullName>
        <ecNumber evidence="9">1.1.1.42</ecNumber>
    </recommendedName>
</protein>
<reference evidence="15 16" key="1">
    <citation type="submission" date="2018-08" db="EMBL/GenBank/DDBJ databases">
        <title>A genome reference for cultivated species of the human gut microbiota.</title>
        <authorList>
            <person name="Zou Y."/>
            <person name="Xue W."/>
            <person name="Luo G."/>
        </authorList>
    </citation>
    <scope>NUCLEOTIDE SEQUENCE [LARGE SCALE GENOMIC DNA]</scope>
    <source>
        <strain evidence="15 16">AF04-15</strain>
    </source>
</reference>
<evidence type="ECO:0000256" key="11">
    <source>
        <dbReference type="PIRSR" id="PIRSR000108-2"/>
    </source>
</evidence>
<feature type="binding site" evidence="12">
    <location>
        <position position="250"/>
    </location>
    <ligand>
        <name>Mn(2+)</name>
        <dbReference type="ChEBI" id="CHEBI:29035"/>
    </ligand>
</feature>
<evidence type="ECO:0000256" key="2">
    <source>
        <dbReference type="ARBA" id="ARBA00007769"/>
    </source>
</evidence>
<keyword evidence="5 9" id="KW-0460">Magnesium</keyword>
<feature type="binding site" evidence="11">
    <location>
        <position position="77"/>
    </location>
    <ligand>
        <name>D-threo-isocitrate</name>
        <dbReference type="ChEBI" id="CHEBI:15562"/>
    </ligand>
</feature>
<dbReference type="InterPro" id="IPR004790">
    <property type="entry name" value="Isocitrate_DH_NADP"/>
</dbReference>
<dbReference type="PROSITE" id="PS00470">
    <property type="entry name" value="IDH_IMDH"/>
    <property type="match status" value="1"/>
</dbReference>
<name>A0A413F7G2_9FIRM</name>
<organism evidence="15 16">
    <name type="scientific">Enterocloster asparagiformis</name>
    <dbReference type="NCBI Taxonomy" id="333367"/>
    <lineage>
        <taxon>Bacteria</taxon>
        <taxon>Bacillati</taxon>
        <taxon>Bacillota</taxon>
        <taxon>Clostridia</taxon>
        <taxon>Lachnospirales</taxon>
        <taxon>Lachnospiraceae</taxon>
        <taxon>Enterocloster</taxon>
    </lineage>
</organism>
<evidence type="ECO:0000256" key="6">
    <source>
        <dbReference type="ARBA" id="ARBA00022857"/>
    </source>
</evidence>